<dbReference type="EC" id="2.10.1.1" evidence="11"/>
<reference evidence="13 14" key="1">
    <citation type="submission" date="2018-07" db="EMBL/GenBank/DDBJ databases">
        <title>High-quality-draft genome sequence of Gaiella occulta.</title>
        <authorList>
            <person name="Severino R."/>
            <person name="Froufe H.J.C."/>
            <person name="Rainey F.A."/>
            <person name="Barroso C."/>
            <person name="Albuquerque L."/>
            <person name="Lobo-Da-Cunha A."/>
            <person name="Da Costa M.S."/>
            <person name="Egas C."/>
        </authorList>
    </citation>
    <scope>NUCLEOTIDE SEQUENCE [LARGE SCALE GENOMIC DNA]</scope>
    <source>
        <strain evidence="13 14">F2-233</strain>
    </source>
</reference>
<gene>
    <name evidence="13" type="ORF">Gocc_2198</name>
</gene>
<keyword evidence="14" id="KW-1185">Reference proteome</keyword>
<dbReference type="EMBL" id="QQZY01000005">
    <property type="protein sequence ID" value="RDI74101.1"/>
    <property type="molecule type" value="Genomic_DNA"/>
</dbReference>
<evidence type="ECO:0000256" key="11">
    <source>
        <dbReference type="RuleBase" id="RU365090"/>
    </source>
</evidence>
<dbReference type="InterPro" id="IPR036425">
    <property type="entry name" value="MoaB/Mog-like_dom_sf"/>
</dbReference>
<evidence type="ECO:0000256" key="9">
    <source>
        <dbReference type="ARBA" id="ARBA00023150"/>
    </source>
</evidence>
<keyword evidence="6 11" id="KW-0808">Transferase</keyword>
<dbReference type="GO" id="GO:0061599">
    <property type="term" value="F:molybdopterin molybdotransferase activity"/>
    <property type="evidence" value="ECO:0007669"/>
    <property type="project" value="UniProtKB-UniRule"/>
</dbReference>
<keyword evidence="8 11" id="KW-0460">Magnesium</keyword>
<dbReference type="PANTHER" id="PTHR10192">
    <property type="entry name" value="MOLYBDOPTERIN BIOSYNTHESIS PROTEIN"/>
    <property type="match status" value="1"/>
</dbReference>
<evidence type="ECO:0000256" key="1">
    <source>
        <dbReference type="ARBA" id="ARBA00001946"/>
    </source>
</evidence>
<dbReference type="SMART" id="SM00852">
    <property type="entry name" value="MoCF_biosynth"/>
    <property type="match status" value="1"/>
</dbReference>
<dbReference type="Pfam" id="PF03453">
    <property type="entry name" value="MoeA_N"/>
    <property type="match status" value="1"/>
</dbReference>
<comment type="function">
    <text evidence="2 11">Catalyzes the insertion of molybdate into adenylated molybdopterin with the concomitant release of AMP.</text>
</comment>
<keyword evidence="5 11" id="KW-0500">Molybdenum</keyword>
<dbReference type="GO" id="GO:0006777">
    <property type="term" value="P:Mo-molybdopterin cofactor biosynthetic process"/>
    <property type="evidence" value="ECO:0007669"/>
    <property type="project" value="UniProtKB-UniRule"/>
</dbReference>
<evidence type="ECO:0000313" key="13">
    <source>
        <dbReference type="EMBL" id="RDI74101.1"/>
    </source>
</evidence>
<comment type="caution">
    <text evidence="13">The sequence shown here is derived from an EMBL/GenBank/DDBJ whole genome shotgun (WGS) entry which is preliminary data.</text>
</comment>
<comment type="catalytic activity">
    <reaction evidence="10">
        <text>adenylyl-molybdopterin + molybdate = Mo-molybdopterin + AMP + H(+)</text>
        <dbReference type="Rhea" id="RHEA:35047"/>
        <dbReference type="ChEBI" id="CHEBI:15378"/>
        <dbReference type="ChEBI" id="CHEBI:36264"/>
        <dbReference type="ChEBI" id="CHEBI:62727"/>
        <dbReference type="ChEBI" id="CHEBI:71302"/>
        <dbReference type="ChEBI" id="CHEBI:456215"/>
        <dbReference type="EC" id="2.10.1.1"/>
    </reaction>
</comment>
<dbReference type="Gene3D" id="3.40.980.10">
    <property type="entry name" value="MoaB/Mog-like domain"/>
    <property type="match status" value="1"/>
</dbReference>
<comment type="similarity">
    <text evidence="4 11">Belongs to the MoeA family.</text>
</comment>
<dbReference type="RefSeq" id="WP_114796618.1">
    <property type="nucleotide sequence ID" value="NZ_QQZY01000005.1"/>
</dbReference>
<dbReference type="InterPro" id="IPR001453">
    <property type="entry name" value="MoaB/Mog_dom"/>
</dbReference>
<sequence length="395" mass="40720">MSSLLTPEDALERIVSRVRVLPSEQVQLAAAANRVLAEPARALVDLPPFPSSAMDGFALRAADAPGVLAVVGRVAAGRPAERPLAPGEAMGISTGGVVPEGADTVVPLEIAVDRGDSVEVPDVSYGDNVRRRGGDIACGEVALAAGLELTPTRIAALAACGVSRVSCARVPRVAVLVTGTELRTPPDELREGEIYESNGVMLEAALTRAGAAVDRVGVVSDDAVEHREAIARGLEADVLVTSGGVSVGPHDLVRKVEAELGVEEVFWGIAMRPGKPLAFGVRGDTLVFGLPGNPVSSLVGCLLFVVPALRALQGAADAGWRFLPGLLAAPLRRNAVRDDFVRARSVWGAAGVTLSPVSGQESHMIVRAAAADALVRVPRGEGELPVGATVGYLPL</sequence>
<dbReference type="Proteomes" id="UP000254134">
    <property type="component" value="Unassembled WGS sequence"/>
</dbReference>
<organism evidence="13 14">
    <name type="scientific">Gaiella occulta</name>
    <dbReference type="NCBI Taxonomy" id="1002870"/>
    <lineage>
        <taxon>Bacteria</taxon>
        <taxon>Bacillati</taxon>
        <taxon>Actinomycetota</taxon>
        <taxon>Thermoleophilia</taxon>
        <taxon>Gaiellales</taxon>
        <taxon>Gaiellaceae</taxon>
        <taxon>Gaiella</taxon>
    </lineage>
</organism>
<dbReference type="Gene3D" id="2.40.340.10">
    <property type="entry name" value="MoeA, C-terminal, domain IV"/>
    <property type="match status" value="1"/>
</dbReference>
<comment type="pathway">
    <text evidence="3 11">Cofactor biosynthesis; molybdopterin biosynthesis.</text>
</comment>
<evidence type="ECO:0000256" key="2">
    <source>
        <dbReference type="ARBA" id="ARBA00002901"/>
    </source>
</evidence>
<evidence type="ECO:0000256" key="4">
    <source>
        <dbReference type="ARBA" id="ARBA00010763"/>
    </source>
</evidence>
<evidence type="ECO:0000256" key="6">
    <source>
        <dbReference type="ARBA" id="ARBA00022679"/>
    </source>
</evidence>
<dbReference type="InterPro" id="IPR036135">
    <property type="entry name" value="MoeA_linker/N_sf"/>
</dbReference>
<dbReference type="FunFam" id="3.40.980.10:FF:000004">
    <property type="entry name" value="Molybdopterin molybdenumtransferase"/>
    <property type="match status" value="1"/>
</dbReference>
<dbReference type="Gene3D" id="3.90.105.10">
    <property type="entry name" value="Molybdopterin biosynthesis moea protein, domain 2"/>
    <property type="match status" value="1"/>
</dbReference>
<evidence type="ECO:0000256" key="3">
    <source>
        <dbReference type="ARBA" id="ARBA00005046"/>
    </source>
</evidence>
<dbReference type="SUPFAM" id="SSF53218">
    <property type="entry name" value="Molybdenum cofactor biosynthesis proteins"/>
    <property type="match status" value="1"/>
</dbReference>
<dbReference type="CDD" id="cd00887">
    <property type="entry name" value="MoeA"/>
    <property type="match status" value="1"/>
</dbReference>
<dbReference type="InterPro" id="IPR038987">
    <property type="entry name" value="MoeA-like"/>
</dbReference>
<feature type="domain" description="MoaB/Mog" evidence="12">
    <location>
        <begin position="174"/>
        <end position="311"/>
    </location>
</feature>
<dbReference type="GO" id="GO:0046872">
    <property type="term" value="F:metal ion binding"/>
    <property type="evidence" value="ECO:0007669"/>
    <property type="project" value="UniProtKB-UniRule"/>
</dbReference>
<dbReference type="UniPathway" id="UPA00344"/>
<evidence type="ECO:0000259" key="12">
    <source>
        <dbReference type="SMART" id="SM00852"/>
    </source>
</evidence>
<accession>A0A7M2YVD5</accession>
<dbReference type="Pfam" id="PF03454">
    <property type="entry name" value="MoeA_C"/>
    <property type="match status" value="1"/>
</dbReference>
<evidence type="ECO:0000313" key="14">
    <source>
        <dbReference type="Proteomes" id="UP000254134"/>
    </source>
</evidence>
<dbReference type="Gene3D" id="2.170.190.11">
    <property type="entry name" value="Molybdopterin biosynthesis moea protein, domain 3"/>
    <property type="match status" value="1"/>
</dbReference>
<proteinExistence type="inferred from homology"/>
<evidence type="ECO:0000256" key="7">
    <source>
        <dbReference type="ARBA" id="ARBA00022723"/>
    </source>
</evidence>
<keyword evidence="9 11" id="KW-0501">Molybdenum cofactor biosynthesis</keyword>
<dbReference type="SUPFAM" id="SSF63867">
    <property type="entry name" value="MoeA C-terminal domain-like"/>
    <property type="match status" value="1"/>
</dbReference>
<dbReference type="NCBIfam" id="NF045515">
    <property type="entry name" value="Glp_gephyrin"/>
    <property type="match status" value="1"/>
</dbReference>
<dbReference type="InterPro" id="IPR005111">
    <property type="entry name" value="MoeA_C_domain_IV"/>
</dbReference>
<dbReference type="Pfam" id="PF00994">
    <property type="entry name" value="MoCF_biosynth"/>
    <property type="match status" value="1"/>
</dbReference>
<evidence type="ECO:0000256" key="10">
    <source>
        <dbReference type="ARBA" id="ARBA00047317"/>
    </source>
</evidence>
<name>A0A7M2YVD5_9ACTN</name>
<dbReference type="SUPFAM" id="SSF63882">
    <property type="entry name" value="MoeA N-terminal region -like"/>
    <property type="match status" value="1"/>
</dbReference>
<evidence type="ECO:0000256" key="5">
    <source>
        <dbReference type="ARBA" id="ARBA00022505"/>
    </source>
</evidence>
<comment type="cofactor">
    <cofactor evidence="1 11">
        <name>Mg(2+)</name>
        <dbReference type="ChEBI" id="CHEBI:18420"/>
    </cofactor>
</comment>
<protein>
    <recommendedName>
        <fullName evidence="11">Molybdopterin molybdenumtransferase</fullName>
        <ecNumber evidence="11">2.10.1.1</ecNumber>
    </recommendedName>
</protein>
<dbReference type="InterPro" id="IPR005110">
    <property type="entry name" value="MoeA_linker/N"/>
</dbReference>
<dbReference type="InterPro" id="IPR036688">
    <property type="entry name" value="MoeA_C_domain_IV_sf"/>
</dbReference>
<dbReference type="AlphaFoldDB" id="A0A7M2YVD5"/>
<dbReference type="PANTHER" id="PTHR10192:SF5">
    <property type="entry name" value="GEPHYRIN"/>
    <property type="match status" value="1"/>
</dbReference>
<dbReference type="OrthoDB" id="9804758at2"/>
<dbReference type="NCBIfam" id="TIGR00177">
    <property type="entry name" value="molyb_syn"/>
    <property type="match status" value="1"/>
</dbReference>
<keyword evidence="7 11" id="KW-0479">Metal-binding</keyword>
<reference evidence="14" key="2">
    <citation type="journal article" date="2019" name="MicrobiologyOpen">
        <title>High-quality draft genome sequence of Gaiella occulta isolated from a 150 meter deep mineral water borehole and comparison with the genome sequences of other deep-branching lineages of the phylum Actinobacteria.</title>
        <authorList>
            <person name="Severino R."/>
            <person name="Froufe H.J.C."/>
            <person name="Barroso C."/>
            <person name="Albuquerque L."/>
            <person name="Lobo-da-Cunha A."/>
            <person name="da Costa M.S."/>
            <person name="Egas C."/>
        </authorList>
    </citation>
    <scope>NUCLEOTIDE SEQUENCE [LARGE SCALE GENOMIC DNA]</scope>
    <source>
        <strain evidence="14">F2-233</strain>
    </source>
</reference>
<dbReference type="GO" id="GO:0005829">
    <property type="term" value="C:cytosol"/>
    <property type="evidence" value="ECO:0007669"/>
    <property type="project" value="TreeGrafter"/>
</dbReference>
<evidence type="ECO:0000256" key="8">
    <source>
        <dbReference type="ARBA" id="ARBA00022842"/>
    </source>
</evidence>